<evidence type="ECO:0000313" key="8">
    <source>
        <dbReference type="EMBL" id="CAG8562412.1"/>
    </source>
</evidence>
<evidence type="ECO:0000313" key="9">
    <source>
        <dbReference type="Proteomes" id="UP000789342"/>
    </source>
</evidence>
<dbReference type="GO" id="GO:0005816">
    <property type="term" value="C:spindle pole body"/>
    <property type="evidence" value="ECO:0007669"/>
    <property type="project" value="UniProtKB-ARBA"/>
</dbReference>
<dbReference type="GO" id="GO:0043015">
    <property type="term" value="F:gamma-tubulin binding"/>
    <property type="evidence" value="ECO:0007669"/>
    <property type="project" value="InterPro"/>
</dbReference>
<dbReference type="InterPro" id="IPR040457">
    <property type="entry name" value="GCP_C"/>
</dbReference>
<evidence type="ECO:0000256" key="4">
    <source>
        <dbReference type="ARBA" id="ARBA00022701"/>
    </source>
</evidence>
<dbReference type="OrthoDB" id="66546at2759"/>
<feature type="non-terminal residue" evidence="8">
    <location>
        <position position="176"/>
    </location>
</feature>
<dbReference type="Pfam" id="PF04130">
    <property type="entry name" value="GCP_C_terminal"/>
    <property type="match status" value="1"/>
</dbReference>
<dbReference type="GO" id="GO:0005874">
    <property type="term" value="C:microtubule"/>
    <property type="evidence" value="ECO:0007669"/>
    <property type="project" value="UniProtKB-KW"/>
</dbReference>
<sequence length="176" mass="21082">MVLFYGLRMKLIWFLNTIWDYAMRNIILLETENFHKRLEDVFDIDEMITLHDHYIKIVYERCLLNEKAVPIHKSILDVLDLTIQFSTLYTRYQSENLSFYDHSRDERPRRHINVDESSDSESDLLLTDEEEDQWNRPGSDGADPLIPAQVDYEAFLEGLSRIDIEFNRNKEEYILT</sequence>
<name>A0A9N9BBM9_9GLOM</name>
<evidence type="ECO:0000256" key="5">
    <source>
        <dbReference type="ARBA" id="ARBA00023212"/>
    </source>
</evidence>
<protein>
    <submittedName>
        <fullName evidence="8">3101_t:CDS:1</fullName>
    </submittedName>
</protein>
<evidence type="ECO:0000256" key="6">
    <source>
        <dbReference type="SAM" id="MobiDB-lite"/>
    </source>
</evidence>
<dbReference type="InterPro" id="IPR042241">
    <property type="entry name" value="GCP_C_sf"/>
</dbReference>
<feature type="compositionally biased region" description="Acidic residues" evidence="6">
    <location>
        <begin position="116"/>
        <end position="132"/>
    </location>
</feature>
<reference evidence="8" key="1">
    <citation type="submission" date="2021-06" db="EMBL/GenBank/DDBJ databases">
        <authorList>
            <person name="Kallberg Y."/>
            <person name="Tangrot J."/>
            <person name="Rosling A."/>
        </authorList>
    </citation>
    <scope>NUCLEOTIDE SEQUENCE</scope>
    <source>
        <strain evidence="8">CL551</strain>
    </source>
</reference>
<feature type="region of interest" description="Disordered" evidence="6">
    <location>
        <begin position="114"/>
        <end position="145"/>
    </location>
</feature>
<dbReference type="Gene3D" id="1.20.120.1900">
    <property type="entry name" value="Gamma-tubulin complex, C-terminal domain"/>
    <property type="match status" value="1"/>
</dbReference>
<dbReference type="EMBL" id="CAJVPV010003913">
    <property type="protein sequence ID" value="CAG8562412.1"/>
    <property type="molecule type" value="Genomic_DNA"/>
</dbReference>
<evidence type="ECO:0000256" key="3">
    <source>
        <dbReference type="ARBA" id="ARBA00022490"/>
    </source>
</evidence>
<accession>A0A9N9BBM9</accession>
<evidence type="ECO:0000256" key="2">
    <source>
        <dbReference type="ARBA" id="ARBA00010337"/>
    </source>
</evidence>
<evidence type="ECO:0000259" key="7">
    <source>
        <dbReference type="Pfam" id="PF04130"/>
    </source>
</evidence>
<gene>
    <name evidence="8" type="ORF">AMORRO_LOCUS6082</name>
</gene>
<evidence type="ECO:0000256" key="1">
    <source>
        <dbReference type="ARBA" id="ARBA00004245"/>
    </source>
</evidence>
<dbReference type="GO" id="GO:0000930">
    <property type="term" value="C:gamma-tubulin complex"/>
    <property type="evidence" value="ECO:0007669"/>
    <property type="project" value="UniProtKB-ARBA"/>
</dbReference>
<dbReference type="Proteomes" id="UP000789342">
    <property type="component" value="Unassembled WGS sequence"/>
</dbReference>
<organism evidence="8 9">
    <name type="scientific">Acaulospora morrowiae</name>
    <dbReference type="NCBI Taxonomy" id="94023"/>
    <lineage>
        <taxon>Eukaryota</taxon>
        <taxon>Fungi</taxon>
        <taxon>Fungi incertae sedis</taxon>
        <taxon>Mucoromycota</taxon>
        <taxon>Glomeromycotina</taxon>
        <taxon>Glomeromycetes</taxon>
        <taxon>Diversisporales</taxon>
        <taxon>Acaulosporaceae</taxon>
        <taxon>Acaulospora</taxon>
    </lineage>
</organism>
<keyword evidence="4" id="KW-0493">Microtubule</keyword>
<keyword evidence="5" id="KW-0206">Cytoskeleton</keyword>
<proteinExistence type="inferred from homology"/>
<comment type="subcellular location">
    <subcellularLocation>
        <location evidence="1">Cytoplasm</location>
        <location evidence="1">Cytoskeleton</location>
    </subcellularLocation>
</comment>
<keyword evidence="3" id="KW-0963">Cytoplasm</keyword>
<dbReference type="AlphaFoldDB" id="A0A9N9BBM9"/>
<comment type="similarity">
    <text evidence="2">Belongs to the TUBGCP family.</text>
</comment>
<comment type="caution">
    <text evidence="8">The sequence shown here is derived from an EMBL/GenBank/DDBJ whole genome shotgun (WGS) entry which is preliminary data.</text>
</comment>
<keyword evidence="9" id="KW-1185">Reference proteome</keyword>
<dbReference type="GO" id="GO:0007020">
    <property type="term" value="P:microtubule nucleation"/>
    <property type="evidence" value="ECO:0007669"/>
    <property type="project" value="UniProtKB-ARBA"/>
</dbReference>
<feature type="domain" description="Gamma tubulin complex component C-terminal" evidence="7">
    <location>
        <begin position="5"/>
        <end position="109"/>
    </location>
</feature>